<name>A0AA42J051_9FIRM</name>
<keyword evidence="2" id="KW-1185">Reference proteome</keyword>
<accession>A0AA42J051</accession>
<sequence length="251" mass="29359">MKDNLYTIPLTDAFTAHDECPFCFIHRTLEQDAISFTLGASYMEDDIRAETDHLGFCKDHYKKLYDYGNRLGLAFILHTHYQKLEKDLDKLLSSTELPSPGFFERMKRSTPASSPTTDSLHKQLDSCYICERIDRNFTRYMETFFHLLQTNDEFKALFLNSKGMCLEHFTMLLEMAPSQLKGENKTFFLETSKKMMKENLKRIEDEIGWFIDKNDYRNASAPWKNSQDALPRGIQKLAGIYVQDEPFKKAH</sequence>
<dbReference type="RefSeq" id="WP_053984905.1">
    <property type="nucleotide sequence ID" value="NZ_JAQIFT010000025.1"/>
</dbReference>
<dbReference type="Pfam" id="PF19538">
    <property type="entry name" value="DUF6062"/>
    <property type="match status" value="1"/>
</dbReference>
<dbReference type="Proteomes" id="UP001169242">
    <property type="component" value="Unassembled WGS sequence"/>
</dbReference>
<comment type="caution">
    <text evidence="1">The sequence shown here is derived from an EMBL/GenBank/DDBJ whole genome shotgun (WGS) entry which is preliminary data.</text>
</comment>
<protein>
    <submittedName>
        <fullName evidence="1">DUF6062 family protein</fullName>
    </submittedName>
</protein>
<gene>
    <name evidence="1" type="ORF">PBV87_06025</name>
</gene>
<dbReference type="AlphaFoldDB" id="A0AA42J051"/>
<evidence type="ECO:0000313" key="2">
    <source>
        <dbReference type="Proteomes" id="UP001169242"/>
    </source>
</evidence>
<organism evidence="1 2">
    <name type="scientific">Holtiella tumoricola</name>
    <dbReference type="NCBI Taxonomy" id="3018743"/>
    <lineage>
        <taxon>Bacteria</taxon>
        <taxon>Bacillati</taxon>
        <taxon>Bacillota</taxon>
        <taxon>Clostridia</taxon>
        <taxon>Lachnospirales</taxon>
        <taxon>Cellulosilyticaceae</taxon>
        <taxon>Holtiella</taxon>
    </lineage>
</organism>
<reference evidence="1" key="1">
    <citation type="journal article" date="2023" name="Int. J. Syst. Evol. Microbiol.">
        <title>&lt;i&gt;Holtiella tumoricola&lt;/i&gt; gen. nov. sp. nov., isolated from a human clinical sample.</title>
        <authorList>
            <person name="Allen-Vercoe E."/>
            <person name="Daigneault M.C."/>
            <person name="Vancuren S.J."/>
            <person name="Cochrane K."/>
            <person name="O'Neal L.L."/>
            <person name="Sankaranarayanan K."/>
            <person name="Lawson P.A."/>
        </authorList>
    </citation>
    <scope>NUCLEOTIDE SEQUENCE</scope>
    <source>
        <strain evidence="1">CC70A</strain>
    </source>
</reference>
<evidence type="ECO:0000313" key="1">
    <source>
        <dbReference type="EMBL" id="MDA3731045.1"/>
    </source>
</evidence>
<proteinExistence type="predicted"/>
<dbReference type="InterPro" id="IPR045706">
    <property type="entry name" value="DUF6062"/>
</dbReference>
<dbReference type="EMBL" id="JAQIFT010000025">
    <property type="protein sequence ID" value="MDA3731045.1"/>
    <property type="molecule type" value="Genomic_DNA"/>
</dbReference>